<evidence type="ECO:0000256" key="1">
    <source>
        <dbReference type="SAM" id="Phobius"/>
    </source>
</evidence>
<reference evidence="2 3" key="1">
    <citation type="submission" date="2022-04" db="EMBL/GenBank/DDBJ databases">
        <title>Gracilibacillus sp. isolated from saltern.</title>
        <authorList>
            <person name="Won M."/>
            <person name="Lee C.-M."/>
            <person name="Woen H.-Y."/>
            <person name="Kwon S.-W."/>
        </authorList>
    </citation>
    <scope>NUCLEOTIDE SEQUENCE [LARGE SCALE GENOMIC DNA]</scope>
    <source>
        <strain evidence="2 3">SSWR10-1</strain>
    </source>
</reference>
<evidence type="ECO:0000313" key="2">
    <source>
        <dbReference type="EMBL" id="UOQ48165.1"/>
    </source>
</evidence>
<organism evidence="2 3">
    <name type="scientific">Gracilibacillus caseinilyticus</name>
    <dbReference type="NCBI Taxonomy" id="2932256"/>
    <lineage>
        <taxon>Bacteria</taxon>
        <taxon>Bacillati</taxon>
        <taxon>Bacillota</taxon>
        <taxon>Bacilli</taxon>
        <taxon>Bacillales</taxon>
        <taxon>Bacillaceae</taxon>
        <taxon>Gracilibacillus</taxon>
    </lineage>
</organism>
<proteinExistence type="predicted"/>
<dbReference type="NCBIfam" id="TIGR02832">
    <property type="entry name" value="spo_yunB"/>
    <property type="match status" value="1"/>
</dbReference>
<dbReference type="EMBL" id="CP095072">
    <property type="protein sequence ID" value="UOQ48165.1"/>
    <property type="molecule type" value="Genomic_DNA"/>
</dbReference>
<keyword evidence="1" id="KW-0472">Membrane</keyword>
<keyword evidence="3" id="KW-1185">Reference proteome</keyword>
<name>A0ABY4EV43_9BACI</name>
<protein>
    <submittedName>
        <fullName evidence="2">Sporulation protein YunB</fullName>
    </submittedName>
</protein>
<dbReference type="InterPro" id="IPR014197">
    <property type="entry name" value="Sporulation_prot_YunB"/>
</dbReference>
<dbReference type="Proteomes" id="UP000831782">
    <property type="component" value="Chromosome"/>
</dbReference>
<accession>A0ABY4EV43</accession>
<keyword evidence="1" id="KW-0812">Transmembrane</keyword>
<keyword evidence="1" id="KW-1133">Transmembrane helix</keyword>
<evidence type="ECO:0000313" key="3">
    <source>
        <dbReference type="Proteomes" id="UP000831782"/>
    </source>
</evidence>
<dbReference type="PIRSF" id="PIRSF021383">
    <property type="entry name" value="YunB"/>
    <property type="match status" value="1"/>
</dbReference>
<dbReference type="RefSeq" id="WP_244718282.1">
    <property type="nucleotide sequence ID" value="NZ_CP095072.1"/>
</dbReference>
<gene>
    <name evidence="2" type="primary">yunB</name>
    <name evidence="2" type="ORF">MUN88_19295</name>
</gene>
<dbReference type="Pfam" id="PF09560">
    <property type="entry name" value="Spore_YunB"/>
    <property type="match status" value="1"/>
</dbReference>
<feature type="transmembrane region" description="Helical" evidence="1">
    <location>
        <begin position="20"/>
        <end position="39"/>
    </location>
</feature>
<sequence>MMPKKRWVKKRKVATPPSQIVFISFFFFILAMIASLYVVNDGIKPVLLDYAEYRVKSISNQAMGIAVSKKISEDLNAEELIQTQVNEQGNVESYTFNAVVENRVQRNIQYRVENFLKLLEEGERPETGIPIELEKDLDPSEQELLDDIRENGLLVEVPVGQALGIPILANLGPKIPVNMEVIGAVGTEITSQLVQTGINGAWIYINVHINVEMRVVIPFASKPVKLEQDIPVSKVFHPGDVPDYYHDGEGSSNLSVPIEPDLME</sequence>